<accession>A0A6F9DTD5</accession>
<dbReference type="AlphaFoldDB" id="A0A6F9DTD5"/>
<name>A0A6F9DTD5_9ASCI</name>
<sequence>MRVKEKEAESEVSKNKWMDFNKKSLLKNMERKGEKKYICITRGS</sequence>
<gene>
    <name evidence="1" type="primary">Smndc1-002</name>
</gene>
<protein>
    <submittedName>
        <fullName evidence="1">Survival of motor neuron-related-splicing factor 30-like</fullName>
    </submittedName>
</protein>
<dbReference type="EMBL" id="LR790537">
    <property type="protein sequence ID" value="CAB3266399.1"/>
    <property type="molecule type" value="mRNA"/>
</dbReference>
<reference evidence="1" key="1">
    <citation type="submission" date="2020-04" db="EMBL/GenBank/DDBJ databases">
        <authorList>
            <person name="Neveu A P."/>
        </authorList>
    </citation>
    <scope>NUCLEOTIDE SEQUENCE</scope>
    <source>
        <tissue evidence="1">Whole embryo</tissue>
    </source>
</reference>
<evidence type="ECO:0000313" key="1">
    <source>
        <dbReference type="EMBL" id="CAB3266399.1"/>
    </source>
</evidence>
<organism evidence="1">
    <name type="scientific">Phallusia mammillata</name>
    <dbReference type="NCBI Taxonomy" id="59560"/>
    <lineage>
        <taxon>Eukaryota</taxon>
        <taxon>Metazoa</taxon>
        <taxon>Chordata</taxon>
        <taxon>Tunicata</taxon>
        <taxon>Ascidiacea</taxon>
        <taxon>Phlebobranchia</taxon>
        <taxon>Ascidiidae</taxon>
        <taxon>Phallusia</taxon>
    </lineage>
</organism>
<proteinExistence type="evidence at transcript level"/>